<dbReference type="EnsemblMetazoa" id="ISCW017353-RA">
    <property type="protein sequence ID" value="ISCW017353-PA"/>
    <property type="gene ID" value="ISCW017353"/>
</dbReference>
<dbReference type="Proteomes" id="UP000001555">
    <property type="component" value="Unassembled WGS sequence"/>
</dbReference>
<dbReference type="AlphaFoldDB" id="B7P953"/>
<keyword evidence="4 7" id="KW-1133">Transmembrane helix</keyword>
<protein>
    <submittedName>
        <fullName evidence="8 9">Uncharacterized protein</fullName>
    </submittedName>
</protein>
<dbReference type="VEuPathDB" id="VectorBase:ISCP_017694"/>
<dbReference type="VEuPathDB" id="VectorBase:ISCW017353"/>
<evidence type="ECO:0000256" key="3">
    <source>
        <dbReference type="ARBA" id="ARBA00022692"/>
    </source>
</evidence>
<dbReference type="VEuPathDB" id="VectorBase:ISCI017353"/>
<gene>
    <name evidence="8" type="ORF">IscW_ISCW017353</name>
</gene>
<dbReference type="PANTHER" id="PTHR12570">
    <property type="match status" value="1"/>
</dbReference>
<dbReference type="InParanoid" id="B7P953"/>
<evidence type="ECO:0000313" key="8">
    <source>
        <dbReference type="EMBL" id="EEC03125.1"/>
    </source>
</evidence>
<keyword evidence="5 7" id="KW-0472">Membrane</keyword>
<accession>B7P953</accession>
<dbReference type="EMBL" id="ABJB010334271">
    <property type="status" value="NOT_ANNOTATED_CDS"/>
    <property type="molecule type" value="Genomic_DNA"/>
</dbReference>
<dbReference type="HOGENOM" id="CLU_742450_0_0_1"/>
<dbReference type="EMBL" id="ABJB010887540">
    <property type="status" value="NOT_ANNOTATED_CDS"/>
    <property type="molecule type" value="Genomic_DNA"/>
</dbReference>
<comment type="subcellular location">
    <subcellularLocation>
        <location evidence="1">Membrane</location>
        <topology evidence="1">Multi-pass membrane protein</topology>
    </subcellularLocation>
</comment>
<dbReference type="GO" id="GO:0016020">
    <property type="term" value="C:membrane"/>
    <property type="evidence" value="ECO:0007669"/>
    <property type="project" value="UniProtKB-SubCell"/>
</dbReference>
<proteinExistence type="inferred from homology"/>
<name>B7P953_IXOSC</name>
<reference evidence="9" key="2">
    <citation type="submission" date="2020-05" db="UniProtKB">
        <authorList>
            <consortium name="EnsemblMetazoa"/>
        </authorList>
    </citation>
    <scope>IDENTIFICATION</scope>
    <source>
        <strain evidence="9">wikel</strain>
    </source>
</reference>
<comment type="similarity">
    <text evidence="2">Belongs to the NIPA family.</text>
</comment>
<feature type="transmembrane region" description="Helical" evidence="7">
    <location>
        <begin position="73"/>
        <end position="95"/>
    </location>
</feature>
<evidence type="ECO:0000313" key="9">
    <source>
        <dbReference type="EnsemblMetazoa" id="ISCW017353-PA"/>
    </source>
</evidence>
<dbReference type="Pfam" id="PF05653">
    <property type="entry name" value="Mg_trans_NIPA"/>
    <property type="match status" value="1"/>
</dbReference>
<dbReference type="EMBL" id="DS661587">
    <property type="protein sequence ID" value="EEC03125.1"/>
    <property type="molecule type" value="Genomic_DNA"/>
</dbReference>
<feature type="region of interest" description="Disordered" evidence="6">
    <location>
        <begin position="353"/>
        <end position="373"/>
    </location>
</feature>
<sequence>MSLQRSISSLQGMWDAGSEDRVICWAGGSDVQAQSGTLLGLVLAFANVFFNASSFVLKKALLTATLLHEPSSVLVVSCCLLTIVGTLLMVLGVPSEMEPTTALELELYLVQTGAPPKLSALLTATLLHEPSSVLVVSCCLLTIVGTLLMVLGVPSEMEPTTALELELYLVQTGFLVYALLVGVVLVLAAGLVSQGGGRRCILLNICVSAWASVPYTIAVKAIVMTVSEVGRLVSLRTAAWFVVVLVSFLAHVIFLNKSLEHFDPVRISQLSSCLLQLSMTATMMLLSRSWQEATPYHALLLLLAVGDVAFALLGFVLFQAGPLLDRAGEDQQRSDAAVRVALRLLFTSNRLGRTPRTKDQLGSRPVRKRRRSQ</sequence>
<dbReference type="EMBL" id="ABJB010636200">
    <property type="status" value="NOT_ANNOTATED_CDS"/>
    <property type="molecule type" value="Genomic_DNA"/>
</dbReference>
<dbReference type="PaxDb" id="6945-B7P953"/>
<feature type="transmembrane region" description="Helical" evidence="7">
    <location>
        <begin position="134"/>
        <end position="154"/>
    </location>
</feature>
<evidence type="ECO:0000256" key="4">
    <source>
        <dbReference type="ARBA" id="ARBA00022989"/>
    </source>
</evidence>
<dbReference type="OrthoDB" id="6509212at2759"/>
<dbReference type="InterPro" id="IPR008521">
    <property type="entry name" value="Mg_trans_NIPA"/>
</dbReference>
<reference evidence="8 10" key="1">
    <citation type="submission" date="2008-03" db="EMBL/GenBank/DDBJ databases">
        <title>Annotation of Ixodes scapularis.</title>
        <authorList>
            <consortium name="Ixodes scapularis Genome Project Consortium"/>
            <person name="Caler E."/>
            <person name="Hannick L.I."/>
            <person name="Bidwell S."/>
            <person name="Joardar V."/>
            <person name="Thiagarajan M."/>
            <person name="Amedeo P."/>
            <person name="Galinsky K.J."/>
            <person name="Schobel S."/>
            <person name="Inman J."/>
            <person name="Hostetler J."/>
            <person name="Miller J."/>
            <person name="Hammond M."/>
            <person name="Megy K."/>
            <person name="Lawson D."/>
            <person name="Kodira C."/>
            <person name="Sutton G."/>
            <person name="Meyer J."/>
            <person name="Hill C.A."/>
            <person name="Birren B."/>
            <person name="Nene V."/>
            <person name="Collins F."/>
            <person name="Alarcon-Chaidez F."/>
            <person name="Wikel S."/>
            <person name="Strausberg R."/>
        </authorList>
    </citation>
    <scope>NUCLEOTIDE SEQUENCE [LARGE SCALE GENOMIC DNA]</scope>
    <source>
        <strain evidence="10">Wikel</strain>
        <strain evidence="8">Wikel colony</strain>
    </source>
</reference>
<feature type="transmembrane region" description="Helical" evidence="7">
    <location>
        <begin position="298"/>
        <end position="318"/>
    </location>
</feature>
<dbReference type="STRING" id="6945.B7P953"/>
<feature type="transmembrane region" description="Helical" evidence="7">
    <location>
        <begin position="267"/>
        <end position="286"/>
    </location>
</feature>
<feature type="transmembrane region" description="Helical" evidence="7">
    <location>
        <begin position="238"/>
        <end position="255"/>
    </location>
</feature>
<evidence type="ECO:0000313" key="10">
    <source>
        <dbReference type="Proteomes" id="UP000001555"/>
    </source>
</evidence>
<dbReference type="PANTHER" id="PTHR12570:SF65">
    <property type="entry name" value="MAGNESIUM TRANSPORTER NIPA9-RELATED"/>
    <property type="match status" value="1"/>
</dbReference>
<organism>
    <name type="scientific">Ixodes scapularis</name>
    <name type="common">Black-legged tick</name>
    <name type="synonym">Deer tick</name>
    <dbReference type="NCBI Taxonomy" id="6945"/>
    <lineage>
        <taxon>Eukaryota</taxon>
        <taxon>Metazoa</taxon>
        <taxon>Ecdysozoa</taxon>
        <taxon>Arthropoda</taxon>
        <taxon>Chelicerata</taxon>
        <taxon>Arachnida</taxon>
        <taxon>Acari</taxon>
        <taxon>Parasitiformes</taxon>
        <taxon>Ixodida</taxon>
        <taxon>Ixodoidea</taxon>
        <taxon>Ixodidae</taxon>
        <taxon>Ixodinae</taxon>
        <taxon>Ixodes</taxon>
    </lineage>
</organism>
<keyword evidence="3 7" id="KW-0812">Transmembrane</keyword>
<feature type="transmembrane region" description="Helical" evidence="7">
    <location>
        <begin position="38"/>
        <end position="61"/>
    </location>
</feature>
<keyword evidence="10" id="KW-1185">Reference proteome</keyword>
<evidence type="ECO:0000256" key="2">
    <source>
        <dbReference type="ARBA" id="ARBA00007230"/>
    </source>
</evidence>
<dbReference type="GO" id="GO:0015095">
    <property type="term" value="F:magnesium ion transmembrane transporter activity"/>
    <property type="evidence" value="ECO:0007669"/>
    <property type="project" value="InterPro"/>
</dbReference>
<evidence type="ECO:0000256" key="7">
    <source>
        <dbReference type="SAM" id="Phobius"/>
    </source>
</evidence>
<evidence type="ECO:0000256" key="6">
    <source>
        <dbReference type="SAM" id="MobiDB-lite"/>
    </source>
</evidence>
<feature type="transmembrane region" description="Helical" evidence="7">
    <location>
        <begin position="174"/>
        <end position="193"/>
    </location>
</feature>
<evidence type="ECO:0000256" key="1">
    <source>
        <dbReference type="ARBA" id="ARBA00004141"/>
    </source>
</evidence>
<dbReference type="EMBL" id="ABJB010245923">
    <property type="status" value="NOT_ANNOTATED_CDS"/>
    <property type="molecule type" value="Genomic_DNA"/>
</dbReference>
<evidence type="ECO:0000256" key="5">
    <source>
        <dbReference type="ARBA" id="ARBA00023136"/>
    </source>
</evidence>
<feature type="transmembrane region" description="Helical" evidence="7">
    <location>
        <begin position="200"/>
        <end position="218"/>
    </location>
</feature>